<dbReference type="eggNOG" id="ENOG5030SEK">
    <property type="taxonomic scope" value="Bacteria"/>
</dbReference>
<sequence>MKSIYIKIITGSLLIFCIISCTKEISLDVTHEPQTIIFGSISNETVPVSIRIQQSVPLQDSSSSKPVNDASVSLYAKDTSGNTNLITNDFAINQGIYTSTQSISTIIGYSYWIEVRLTDGTLFKSKEELLKPVVLIKNTGIKNGDVLEIEFSDPGDDTNFYKFTVELFNEGQLVSSNTSQSNDVVFNGKESASVEVDLFRLQDDDEDITVLYDEIKVTFCNINFSSYQFYLNQSLQLEANDSESSGDPSQLFATPPVNLLGNITNSSSNTVVLGNFTVNSLSTVNQPVSN</sequence>
<gene>
    <name evidence="1" type="ORF">ATO12_06540</name>
</gene>
<dbReference type="STRING" id="1317122.ATO12_06540"/>
<dbReference type="InterPro" id="IPR025345">
    <property type="entry name" value="DUF4249"/>
</dbReference>
<dbReference type="RefSeq" id="WP_034246976.1">
    <property type="nucleotide sequence ID" value="NZ_AQRA01000013.1"/>
</dbReference>
<evidence type="ECO:0000313" key="2">
    <source>
        <dbReference type="Proteomes" id="UP000023541"/>
    </source>
</evidence>
<proteinExistence type="predicted"/>
<dbReference type="Proteomes" id="UP000023541">
    <property type="component" value="Unassembled WGS sequence"/>
</dbReference>
<organism evidence="1 2">
    <name type="scientific">Aquimarina atlantica</name>
    <dbReference type="NCBI Taxonomy" id="1317122"/>
    <lineage>
        <taxon>Bacteria</taxon>
        <taxon>Pseudomonadati</taxon>
        <taxon>Bacteroidota</taxon>
        <taxon>Flavobacteriia</taxon>
        <taxon>Flavobacteriales</taxon>
        <taxon>Flavobacteriaceae</taxon>
        <taxon>Aquimarina</taxon>
    </lineage>
</organism>
<comment type="caution">
    <text evidence="1">The sequence shown here is derived from an EMBL/GenBank/DDBJ whole genome shotgun (WGS) entry which is preliminary data.</text>
</comment>
<dbReference type="OrthoDB" id="1160863at2"/>
<name>A0A023BPL6_9FLAO</name>
<protein>
    <recommendedName>
        <fullName evidence="3">DUF4249 domain-containing protein</fullName>
    </recommendedName>
</protein>
<evidence type="ECO:0008006" key="3">
    <source>
        <dbReference type="Google" id="ProtNLM"/>
    </source>
</evidence>
<accession>A0A023BPL6</accession>
<reference evidence="1 2" key="1">
    <citation type="submission" date="2014-04" db="EMBL/GenBank/DDBJ databases">
        <title>Aquimarina sp. 22II-S11-z7 Genome Sequencing.</title>
        <authorList>
            <person name="Lai Q."/>
        </authorList>
    </citation>
    <scope>NUCLEOTIDE SEQUENCE [LARGE SCALE GENOMIC DNA]</scope>
    <source>
        <strain evidence="1 2">22II-S11-z7</strain>
    </source>
</reference>
<evidence type="ECO:0000313" key="1">
    <source>
        <dbReference type="EMBL" id="EZH71613.1"/>
    </source>
</evidence>
<dbReference type="Pfam" id="PF14054">
    <property type="entry name" value="DUF4249"/>
    <property type="match status" value="1"/>
</dbReference>
<dbReference type="AlphaFoldDB" id="A0A023BPL6"/>
<dbReference type="EMBL" id="AQRA01000013">
    <property type="protein sequence ID" value="EZH71613.1"/>
    <property type="molecule type" value="Genomic_DNA"/>
</dbReference>
<keyword evidence="2" id="KW-1185">Reference proteome</keyword>